<dbReference type="InterPro" id="IPR036291">
    <property type="entry name" value="NAD(P)-bd_dom_sf"/>
</dbReference>
<evidence type="ECO:0000256" key="1">
    <source>
        <dbReference type="ARBA" id="ARBA00022857"/>
    </source>
</evidence>
<dbReference type="PANTHER" id="PTHR47706:SF9">
    <property type="entry name" value="NMRA-LIKE DOMAIN-CONTAINING PROTEIN-RELATED"/>
    <property type="match status" value="1"/>
</dbReference>
<dbReference type="PANTHER" id="PTHR47706">
    <property type="entry name" value="NMRA-LIKE FAMILY PROTEIN"/>
    <property type="match status" value="1"/>
</dbReference>
<comment type="caution">
    <text evidence="4">The sequence shown here is derived from an EMBL/GenBank/DDBJ whole genome shotgun (WGS) entry which is preliminary data.</text>
</comment>
<keyword evidence="4" id="KW-0378">Hydrolase</keyword>
<keyword evidence="5" id="KW-1185">Reference proteome</keyword>
<organism evidence="4 5">
    <name type="scientific">Favolaschia claudopus</name>
    <dbReference type="NCBI Taxonomy" id="2862362"/>
    <lineage>
        <taxon>Eukaryota</taxon>
        <taxon>Fungi</taxon>
        <taxon>Dikarya</taxon>
        <taxon>Basidiomycota</taxon>
        <taxon>Agaricomycotina</taxon>
        <taxon>Agaricomycetes</taxon>
        <taxon>Agaricomycetidae</taxon>
        <taxon>Agaricales</taxon>
        <taxon>Marasmiineae</taxon>
        <taxon>Mycenaceae</taxon>
        <taxon>Favolaschia</taxon>
    </lineage>
</organism>
<sequence length="330" mass="36383">MATTLGKQRVLLLGATGETGKSILQGLLEDRDSFDVEALVRPSSVDKSKVKALADRGVRLRIADIQGPMDALVKTLTGIDVVISAIAAFGLLAQIDLATAAQKAGVKRFVPCSFMTIAPPGGVMSLRDQKNEVEQHIRKLYLPYTSIDVGYWHQISFPTIPSGRVNYFSMFESNVQIFNGGTMPTMMSDLRDVGPFVARIIKDPRTLNKSVFAWSDILSQNEIFEIMESMSGEKIQPTYTSAEEIAATREQAAAGLAADPNGFLATAVKAQADYKYSMYVRGDNTPEHGKYLGYLDARELYPDFKPRGFKEFVKDLLDGKLEEMYGDLKL</sequence>
<dbReference type="Pfam" id="PF05368">
    <property type="entry name" value="NmrA"/>
    <property type="match status" value="1"/>
</dbReference>
<evidence type="ECO:0000313" key="5">
    <source>
        <dbReference type="Proteomes" id="UP001362999"/>
    </source>
</evidence>
<dbReference type="Gene3D" id="3.90.25.10">
    <property type="entry name" value="UDP-galactose 4-epimerase, domain 1"/>
    <property type="match status" value="1"/>
</dbReference>
<feature type="domain" description="NmrA-like" evidence="3">
    <location>
        <begin position="7"/>
        <end position="248"/>
    </location>
</feature>
<keyword evidence="2" id="KW-0560">Oxidoreductase</keyword>
<evidence type="ECO:0000259" key="3">
    <source>
        <dbReference type="Pfam" id="PF05368"/>
    </source>
</evidence>
<accession>A0AAW0DQ35</accession>
<evidence type="ECO:0000313" key="4">
    <source>
        <dbReference type="EMBL" id="KAK7053828.1"/>
    </source>
</evidence>
<dbReference type="EMBL" id="JAWWNJ010000006">
    <property type="protein sequence ID" value="KAK7053828.1"/>
    <property type="molecule type" value="Genomic_DNA"/>
</dbReference>
<evidence type="ECO:0000256" key="2">
    <source>
        <dbReference type="ARBA" id="ARBA00023002"/>
    </source>
</evidence>
<dbReference type="Proteomes" id="UP001362999">
    <property type="component" value="Unassembled WGS sequence"/>
</dbReference>
<gene>
    <name evidence="4" type="ORF">R3P38DRAFT_2501090</name>
</gene>
<dbReference type="InterPro" id="IPR051609">
    <property type="entry name" value="NmrA/Isoflavone_reductase-like"/>
</dbReference>
<dbReference type="Gene3D" id="3.40.50.720">
    <property type="entry name" value="NAD(P)-binding Rossmann-like Domain"/>
    <property type="match status" value="1"/>
</dbReference>
<dbReference type="AlphaFoldDB" id="A0AAW0DQ35"/>
<protein>
    <submittedName>
        <fullName evidence="4">Glycoside hydrolase</fullName>
    </submittedName>
</protein>
<name>A0AAW0DQ35_9AGAR</name>
<proteinExistence type="predicted"/>
<reference evidence="4 5" key="1">
    <citation type="journal article" date="2024" name="J Genomics">
        <title>Draft genome sequencing and assembly of Favolaschia claudopus CIRM-BRFM 2984 isolated from oak limbs.</title>
        <authorList>
            <person name="Navarro D."/>
            <person name="Drula E."/>
            <person name="Chaduli D."/>
            <person name="Cazenave R."/>
            <person name="Ahrendt S."/>
            <person name="Wang J."/>
            <person name="Lipzen A."/>
            <person name="Daum C."/>
            <person name="Barry K."/>
            <person name="Grigoriev I.V."/>
            <person name="Favel A."/>
            <person name="Rosso M.N."/>
            <person name="Martin F."/>
        </authorList>
    </citation>
    <scope>NUCLEOTIDE SEQUENCE [LARGE SCALE GENOMIC DNA]</scope>
    <source>
        <strain evidence="4 5">CIRM-BRFM 2984</strain>
    </source>
</reference>
<dbReference type="SUPFAM" id="SSF51735">
    <property type="entry name" value="NAD(P)-binding Rossmann-fold domains"/>
    <property type="match status" value="1"/>
</dbReference>
<dbReference type="InterPro" id="IPR008030">
    <property type="entry name" value="NmrA-like"/>
</dbReference>
<dbReference type="GO" id="GO:0016787">
    <property type="term" value="F:hydrolase activity"/>
    <property type="evidence" value="ECO:0007669"/>
    <property type="project" value="UniProtKB-KW"/>
</dbReference>
<dbReference type="GO" id="GO:0016491">
    <property type="term" value="F:oxidoreductase activity"/>
    <property type="evidence" value="ECO:0007669"/>
    <property type="project" value="UniProtKB-KW"/>
</dbReference>
<keyword evidence="1" id="KW-0521">NADP</keyword>